<dbReference type="VEuPathDB" id="AmoebaDB:DICPUDRAFT_151927"/>
<dbReference type="AlphaFoldDB" id="F0ZK37"/>
<dbReference type="KEGG" id="dpp:DICPUDRAFT_151927"/>
<organism evidence="1 2">
    <name type="scientific">Dictyostelium purpureum</name>
    <name type="common">Slime mold</name>
    <dbReference type="NCBI Taxonomy" id="5786"/>
    <lineage>
        <taxon>Eukaryota</taxon>
        <taxon>Amoebozoa</taxon>
        <taxon>Evosea</taxon>
        <taxon>Eumycetozoa</taxon>
        <taxon>Dictyostelia</taxon>
        <taxon>Dictyosteliales</taxon>
        <taxon>Dictyosteliaceae</taxon>
        <taxon>Dictyostelium</taxon>
    </lineage>
</organism>
<name>F0ZK37_DICPU</name>
<dbReference type="RefSeq" id="XP_003287791.1">
    <property type="nucleotide sequence ID" value="XM_003287743.1"/>
</dbReference>
<dbReference type="eggNOG" id="ENOG502RI1B">
    <property type="taxonomic scope" value="Eukaryota"/>
</dbReference>
<protein>
    <submittedName>
        <fullName evidence="1">Uncharacterized protein</fullName>
    </submittedName>
</protein>
<dbReference type="Proteomes" id="UP000001064">
    <property type="component" value="Unassembled WGS sequence"/>
</dbReference>
<evidence type="ECO:0000313" key="1">
    <source>
        <dbReference type="EMBL" id="EGC35691.1"/>
    </source>
</evidence>
<keyword evidence="2" id="KW-1185">Reference proteome</keyword>
<dbReference type="EMBL" id="GL871051">
    <property type="protein sequence ID" value="EGC35691.1"/>
    <property type="molecule type" value="Genomic_DNA"/>
</dbReference>
<dbReference type="OMA" id="AINDCNI"/>
<reference evidence="2" key="1">
    <citation type="journal article" date="2011" name="Genome Biol.">
        <title>Comparative genomics of the social amoebae Dictyostelium discoideum and Dictyostelium purpureum.</title>
        <authorList>
            <consortium name="US DOE Joint Genome Institute (JGI-PGF)"/>
            <person name="Sucgang R."/>
            <person name="Kuo A."/>
            <person name="Tian X."/>
            <person name="Salerno W."/>
            <person name="Parikh A."/>
            <person name="Feasley C.L."/>
            <person name="Dalin E."/>
            <person name="Tu H."/>
            <person name="Huang E."/>
            <person name="Barry K."/>
            <person name="Lindquist E."/>
            <person name="Shapiro H."/>
            <person name="Bruce D."/>
            <person name="Schmutz J."/>
            <person name="Salamov A."/>
            <person name="Fey P."/>
            <person name="Gaudet P."/>
            <person name="Anjard C."/>
            <person name="Babu M.M."/>
            <person name="Basu S."/>
            <person name="Bushmanova Y."/>
            <person name="van der Wel H."/>
            <person name="Katoh-Kurasawa M."/>
            <person name="Dinh C."/>
            <person name="Coutinho P.M."/>
            <person name="Saito T."/>
            <person name="Elias M."/>
            <person name="Schaap P."/>
            <person name="Kay R.R."/>
            <person name="Henrissat B."/>
            <person name="Eichinger L."/>
            <person name="Rivero F."/>
            <person name="Putnam N.H."/>
            <person name="West C.M."/>
            <person name="Loomis W.F."/>
            <person name="Chisholm R.L."/>
            <person name="Shaulsky G."/>
            <person name="Strassmann J.E."/>
            <person name="Queller D.C."/>
            <person name="Kuspa A."/>
            <person name="Grigoriev I.V."/>
        </authorList>
    </citation>
    <scope>NUCLEOTIDE SEQUENCE [LARGE SCALE GENOMIC DNA]</scope>
    <source>
        <strain evidence="2">QSDP1</strain>
    </source>
</reference>
<accession>F0ZK37</accession>
<proteinExistence type="predicted"/>
<dbReference type="PANTHER" id="PTHR32142">
    <property type="entry name" value="B BOX-TYPE DOMAIN-CONTAINING PROTEIN-RELATED"/>
    <property type="match status" value="1"/>
</dbReference>
<dbReference type="InParanoid" id="F0ZK37"/>
<dbReference type="GeneID" id="10500970"/>
<sequence>MDELFRKVFNNKFLFIHIFNSNREYIDTSDAKGFSFGNKKKFKDIYQLKWFIENDQYKLLNCKLKAGEEIILDQFSLKNLFNSKSPADHYRIKNKGSFSTRYCSRYRGYYREGDEEIFKTKAMQMFQEESEARKETLSLLINLYPKKLKETCFLIETLLLRSNVVRGIYKPNLELLFIFTSKPFYSSIDKPLLKKILEDNQYKYRDIIVDFIMDHPNMYKPRGKDKLISLKISQFLTIKSTRTQIRLLESGFISLSKKKTIELNNSIGDIGDRVQDLYKQYFEYYKNSRKEKLFEFYNLVNGLKYLADSKFDRNLLSKINQEVKLQKSHLGVSNDFIQLYTKDEFYYRFRNISTDIEIIKYLNKLTHVDNQLYQFAVDSFSFGHGLFKSKDFPKSLWSTLKTLASPLPSQLLIKDKEIIDWILENHQLITEMHQMVYKSTPIVKYQSIELMEYAKEKSSVAKVEFLNSGPVYTYLFSMAINDCNIDQLKYLDCNFNEQIKEFDKIIKSNLSTTDKLIKKSIQEIKKTFVSHLRVAQKKEAKIKFQNQDTSSLIRLVNYLNSTHFKLFSSSLFKEFIHCIVDSNIGEEVMALNQLKINFNQFPSETNQLYTESITDIKSPKIIQLILNNHFNPFSSTSKLESFNEYWLIKSKDKRDGSYYYFYHGYASDGDVYPTNQSCLYFLGDDGERFHCTSGESSSEIIKCINIVLGQFSNAITTAKDDDYLKQLSNTFQNILNYLFKRLIKVYLVSGDTVAYVHQLISRSWEDSTKNSSVKPFKFEHSIYHSYYYLATRSLKTVRLLLSISSTYFINQKTDFDLESINYEDEIEFNTFLEKTPNVLKFLNVNLFTFEFIFNSSISNLLDTLIKKLIVEPSLDSSIQWAFNINPYSENVTLILEFLMEVKEVDLFFKYLDIIQGQLENKEFSIGEFPYTCDESDILDQDCKINNFYQDLKPTFGRYFIFSPKLVQNSLVTLDSDSFFKFCKFCSYLSIKYMSIDYLDQPASGKNLDLLKEILEYLKNK</sequence>
<gene>
    <name evidence="1" type="ORF">DICPUDRAFT_151927</name>
</gene>
<evidence type="ECO:0000313" key="2">
    <source>
        <dbReference type="Proteomes" id="UP000001064"/>
    </source>
</evidence>
<dbReference type="PANTHER" id="PTHR32142:SF55">
    <property type="entry name" value="ANKYRIN REPEAT-CONTAINING PROTEIN-RELATED"/>
    <property type="match status" value="1"/>
</dbReference>